<dbReference type="AlphaFoldDB" id="A0AA40BQS1"/>
<feature type="signal peptide" evidence="1">
    <location>
        <begin position="1"/>
        <end position="18"/>
    </location>
</feature>
<gene>
    <name evidence="2" type="ORF">B0T18DRAFT_394941</name>
</gene>
<comment type="caution">
    <text evidence="2">The sequence shown here is derived from an EMBL/GenBank/DDBJ whole genome shotgun (WGS) entry which is preliminary data.</text>
</comment>
<accession>A0AA40BQS1</accession>
<protein>
    <recommendedName>
        <fullName evidence="4">AA1-like domain-containing protein</fullName>
    </recommendedName>
</protein>
<proteinExistence type="predicted"/>
<sequence length="150" mass="15840">MLLQTIFSTALLALSVNAAAVPSKRAAGKTFRFQVVDPVKGKHFLGPSAAATIDESKALVCELVVDVLKCGGKGFADYPKAGDMVKFAVSSTVSSAGWSIDDKDNITWKSGQPNIKFSIGIGSANDVYAETCPHHWTEHGSAKAVWIEAA</sequence>
<organism evidence="2 3">
    <name type="scientific">Schizothecium vesticola</name>
    <dbReference type="NCBI Taxonomy" id="314040"/>
    <lineage>
        <taxon>Eukaryota</taxon>
        <taxon>Fungi</taxon>
        <taxon>Dikarya</taxon>
        <taxon>Ascomycota</taxon>
        <taxon>Pezizomycotina</taxon>
        <taxon>Sordariomycetes</taxon>
        <taxon>Sordariomycetidae</taxon>
        <taxon>Sordariales</taxon>
        <taxon>Schizotheciaceae</taxon>
        <taxon>Schizothecium</taxon>
    </lineage>
</organism>
<evidence type="ECO:0000256" key="1">
    <source>
        <dbReference type="SAM" id="SignalP"/>
    </source>
</evidence>
<reference evidence="2" key="1">
    <citation type="submission" date="2023-06" db="EMBL/GenBank/DDBJ databases">
        <title>Genome-scale phylogeny and comparative genomics of the fungal order Sordariales.</title>
        <authorList>
            <consortium name="Lawrence Berkeley National Laboratory"/>
            <person name="Hensen N."/>
            <person name="Bonometti L."/>
            <person name="Westerberg I."/>
            <person name="Brannstrom I.O."/>
            <person name="Guillou S."/>
            <person name="Cros-Aarteil S."/>
            <person name="Calhoun S."/>
            <person name="Haridas S."/>
            <person name="Kuo A."/>
            <person name="Mondo S."/>
            <person name="Pangilinan J."/>
            <person name="Riley R."/>
            <person name="LaButti K."/>
            <person name="Andreopoulos B."/>
            <person name="Lipzen A."/>
            <person name="Chen C."/>
            <person name="Yanf M."/>
            <person name="Daum C."/>
            <person name="Ng V."/>
            <person name="Clum A."/>
            <person name="Steindorff A."/>
            <person name="Ohm R."/>
            <person name="Martin F."/>
            <person name="Silar P."/>
            <person name="Natvig D."/>
            <person name="Lalanne C."/>
            <person name="Gautier V."/>
            <person name="Ament-velasquez S.L."/>
            <person name="Kruys A."/>
            <person name="Hutchinson M.I."/>
            <person name="Powell A.J."/>
            <person name="Barry K."/>
            <person name="Miller A.N."/>
            <person name="Grigoriev I.V."/>
            <person name="Debuchy R."/>
            <person name="Gladieux P."/>
            <person name="Thoren M.H."/>
            <person name="Johannesson H."/>
        </authorList>
    </citation>
    <scope>NUCLEOTIDE SEQUENCE</scope>
    <source>
        <strain evidence="2">SMH3187-1</strain>
    </source>
</reference>
<name>A0AA40BQS1_9PEZI</name>
<evidence type="ECO:0000313" key="3">
    <source>
        <dbReference type="Proteomes" id="UP001172155"/>
    </source>
</evidence>
<feature type="chain" id="PRO_5041212288" description="AA1-like domain-containing protein" evidence="1">
    <location>
        <begin position="19"/>
        <end position="150"/>
    </location>
</feature>
<keyword evidence="1" id="KW-0732">Signal</keyword>
<dbReference type="Proteomes" id="UP001172155">
    <property type="component" value="Unassembled WGS sequence"/>
</dbReference>
<keyword evidence="3" id="KW-1185">Reference proteome</keyword>
<dbReference type="EMBL" id="JAUKUD010000007">
    <property type="protein sequence ID" value="KAK0738702.1"/>
    <property type="molecule type" value="Genomic_DNA"/>
</dbReference>
<evidence type="ECO:0000313" key="2">
    <source>
        <dbReference type="EMBL" id="KAK0738702.1"/>
    </source>
</evidence>
<evidence type="ECO:0008006" key="4">
    <source>
        <dbReference type="Google" id="ProtNLM"/>
    </source>
</evidence>